<gene>
    <name evidence="1" type="ORF">JOC86_003693</name>
</gene>
<protein>
    <submittedName>
        <fullName evidence="1">L-asparaginase II</fullName>
    </submittedName>
</protein>
<dbReference type="Pfam" id="PF06089">
    <property type="entry name" value="Asparaginase_II"/>
    <property type="match status" value="1"/>
</dbReference>
<comment type="caution">
    <text evidence="1">The sequence shown here is derived from an EMBL/GenBank/DDBJ whole genome shotgun (WGS) entry which is preliminary data.</text>
</comment>
<reference evidence="1 2" key="1">
    <citation type="submission" date="2021-01" db="EMBL/GenBank/DDBJ databases">
        <title>Genomic Encyclopedia of Type Strains, Phase IV (KMG-IV): sequencing the most valuable type-strain genomes for metagenomic binning, comparative biology and taxonomic classification.</title>
        <authorList>
            <person name="Goeker M."/>
        </authorList>
    </citation>
    <scope>NUCLEOTIDE SEQUENCE [LARGE SCALE GENOMIC DNA]</scope>
    <source>
        <strain evidence="1 2">DSM 24834</strain>
    </source>
</reference>
<dbReference type="RefSeq" id="WP_205174327.1">
    <property type="nucleotide sequence ID" value="NZ_JAFBDZ010000004.1"/>
</dbReference>
<dbReference type="InterPro" id="IPR010349">
    <property type="entry name" value="Asparaginase_II"/>
</dbReference>
<evidence type="ECO:0000313" key="2">
    <source>
        <dbReference type="Proteomes" id="UP001646157"/>
    </source>
</evidence>
<keyword evidence="2" id="KW-1185">Reference proteome</keyword>
<dbReference type="EMBL" id="JAFBDZ010000004">
    <property type="protein sequence ID" value="MBM7587120.1"/>
    <property type="molecule type" value="Genomic_DNA"/>
</dbReference>
<accession>A0ABS2NH09</accession>
<dbReference type="PANTHER" id="PTHR42110">
    <property type="entry name" value="L-ASPARAGINASE, PUTATIVE (AFU_ORTHOLOGUE AFUA_3G11890)-RELATED"/>
    <property type="match status" value="1"/>
</dbReference>
<dbReference type="PANTHER" id="PTHR42110:SF1">
    <property type="entry name" value="L-ASPARAGINASE, PUTATIVE (AFU_ORTHOLOGUE AFUA_3G11890)-RELATED"/>
    <property type="match status" value="1"/>
</dbReference>
<proteinExistence type="predicted"/>
<evidence type="ECO:0000313" key="1">
    <source>
        <dbReference type="EMBL" id="MBM7587120.1"/>
    </source>
</evidence>
<name>A0ABS2NH09_9BACI</name>
<sequence>MTYKTLIEETRAGLLENIHSGVICGVNDQLHTVYQIGNSHHQTYYRSAAKPFQALPVFLSDIIEKYQLNEEEAALFTASHRGETYHIAALESMLNKLPVDEGELFCPPSYPLNLEPKEEMIRQGVRKRRLFHNCSGKHMGFITVCRELGYPIEGYWKVDHPLQQDILTILSTLAEVPLSSIQNGVDGCGVPVSAISIDRMAITYLKLACPDLIKDSKLREAVKKMTRIMNHHYNMVASDHFICSILLQDPNIVAKGGAQGVYCFGLKNERLGFALKVLSGSESVWPNIVASILEQIGYSNQKTIQSLRSLRPSVIHNDSDVRVGEINTCFTLHKLTVDGRNVNRASC</sequence>
<dbReference type="Proteomes" id="UP001646157">
    <property type="component" value="Unassembled WGS sequence"/>
</dbReference>
<organism evidence="1 2">
    <name type="scientific">Rossellomorea pakistanensis</name>
    <dbReference type="NCBI Taxonomy" id="992288"/>
    <lineage>
        <taxon>Bacteria</taxon>
        <taxon>Bacillati</taxon>
        <taxon>Bacillota</taxon>
        <taxon>Bacilli</taxon>
        <taxon>Bacillales</taxon>
        <taxon>Bacillaceae</taxon>
        <taxon>Rossellomorea</taxon>
    </lineage>
</organism>